<evidence type="ECO:0000256" key="4">
    <source>
        <dbReference type="RuleBase" id="RU362057"/>
    </source>
</evidence>
<dbReference type="InterPro" id="IPR058980">
    <property type="entry name" value="Glyco_transf_N"/>
</dbReference>
<evidence type="ECO:0000259" key="5">
    <source>
        <dbReference type="Pfam" id="PF26168"/>
    </source>
</evidence>
<dbReference type="InterPro" id="IPR035595">
    <property type="entry name" value="UDP_glycos_trans_CS"/>
</dbReference>
<accession>A0A835BDR5</accession>
<dbReference type="Proteomes" id="UP000636709">
    <property type="component" value="Unassembled WGS sequence"/>
</dbReference>
<dbReference type="Pfam" id="PF00201">
    <property type="entry name" value="UDPGT"/>
    <property type="match status" value="1"/>
</dbReference>
<comment type="caution">
    <text evidence="6">The sequence shown here is derived from an EMBL/GenBank/DDBJ whole genome shotgun (WGS) entry which is preliminary data.</text>
</comment>
<dbReference type="GO" id="GO:0035251">
    <property type="term" value="F:UDP-glucosyltransferase activity"/>
    <property type="evidence" value="ECO:0007669"/>
    <property type="project" value="TreeGrafter"/>
</dbReference>
<dbReference type="Pfam" id="PF26168">
    <property type="entry name" value="Glyco_transf_N"/>
    <property type="match status" value="1"/>
</dbReference>
<reference evidence="6" key="1">
    <citation type="submission" date="2020-07" db="EMBL/GenBank/DDBJ databases">
        <title>Genome sequence and genetic diversity analysis of an under-domesticated orphan crop, white fonio (Digitaria exilis).</title>
        <authorList>
            <person name="Bennetzen J.L."/>
            <person name="Chen S."/>
            <person name="Ma X."/>
            <person name="Wang X."/>
            <person name="Yssel A.E.J."/>
            <person name="Chaluvadi S.R."/>
            <person name="Johnson M."/>
            <person name="Gangashetty P."/>
            <person name="Hamidou F."/>
            <person name="Sanogo M.D."/>
            <person name="Zwaenepoel A."/>
            <person name="Wallace J."/>
            <person name="Van De Peer Y."/>
            <person name="Van Deynze A."/>
        </authorList>
    </citation>
    <scope>NUCLEOTIDE SEQUENCE</scope>
    <source>
        <tissue evidence="6">Leaves</tissue>
    </source>
</reference>
<dbReference type="SUPFAM" id="SSF53756">
    <property type="entry name" value="UDP-Glycosyltransferase/glycogen phosphorylase"/>
    <property type="match status" value="1"/>
</dbReference>
<sequence>MGMVPIMATSRDKPAPFLAMASAAPACFPSNEASDAHAARLPHVVIFPFMAKGHTIPLTQLAHLLRRRQLATVTFLTTPGNAAFVRAALSGADDVAVVELPFPDGHPIIPGVPRGAECAEALDNSLSSFPAFVEATSLLRPRFEEALATVAPHVSVVVADAFLYWAHAAAAALGVPTLAFFALNMAAHVMREVWLRDNPAAALVGDEDDDAVFAIPIPYDEPDPTALAAIREMDRKLGKAIADSHGFVVNTFDAMEHRYIEHWNRNVGPPRAWPVGPLCLARPSPTTPAEATAACMRWLDDKVAAGRGVLYVALGTMMAVAGAQLTEVADGLERSGLDFLWAVRPADADLGAGFEERVRGRGMVVRDWVDQFAILRHGGLRGFLSHGGWNSVAESVSAGVPLAVWPMGVEQPLNTKLAVDELRIGIRVVVPAKRGTLVVVKGDEIARVAKELMTGEMGAEAARNVAALGAKAREAMREGGSSWRALEEMIGELGQPA</sequence>
<evidence type="ECO:0000313" key="6">
    <source>
        <dbReference type="EMBL" id="KAF8688293.1"/>
    </source>
</evidence>
<dbReference type="PANTHER" id="PTHR48047">
    <property type="entry name" value="GLYCOSYLTRANSFERASE"/>
    <property type="match status" value="1"/>
</dbReference>
<evidence type="ECO:0000256" key="1">
    <source>
        <dbReference type="ARBA" id="ARBA00009995"/>
    </source>
</evidence>
<dbReference type="OrthoDB" id="5835829at2759"/>
<keyword evidence="2 3" id="KW-0808">Transferase</keyword>
<dbReference type="FunFam" id="3.40.50.2000:FF:000107">
    <property type="entry name" value="Glycosyltransferase"/>
    <property type="match status" value="1"/>
</dbReference>
<dbReference type="PROSITE" id="PS00375">
    <property type="entry name" value="UDPGT"/>
    <property type="match status" value="1"/>
</dbReference>
<keyword evidence="7" id="KW-1185">Reference proteome</keyword>
<dbReference type="CDD" id="cd03784">
    <property type="entry name" value="GT1_Gtf-like"/>
    <property type="match status" value="1"/>
</dbReference>
<dbReference type="PANTHER" id="PTHR48047:SF43">
    <property type="entry name" value="OS09G0379400 PROTEIN"/>
    <property type="match status" value="1"/>
</dbReference>
<organism evidence="6 7">
    <name type="scientific">Digitaria exilis</name>
    <dbReference type="NCBI Taxonomy" id="1010633"/>
    <lineage>
        <taxon>Eukaryota</taxon>
        <taxon>Viridiplantae</taxon>
        <taxon>Streptophyta</taxon>
        <taxon>Embryophyta</taxon>
        <taxon>Tracheophyta</taxon>
        <taxon>Spermatophyta</taxon>
        <taxon>Magnoliopsida</taxon>
        <taxon>Liliopsida</taxon>
        <taxon>Poales</taxon>
        <taxon>Poaceae</taxon>
        <taxon>PACMAD clade</taxon>
        <taxon>Panicoideae</taxon>
        <taxon>Panicodae</taxon>
        <taxon>Paniceae</taxon>
        <taxon>Anthephorinae</taxon>
        <taxon>Digitaria</taxon>
    </lineage>
</organism>
<dbReference type="Gene3D" id="3.40.50.2000">
    <property type="entry name" value="Glycogen Phosphorylase B"/>
    <property type="match status" value="2"/>
</dbReference>
<dbReference type="InterPro" id="IPR002213">
    <property type="entry name" value="UDP_glucos_trans"/>
</dbReference>
<evidence type="ECO:0000313" key="7">
    <source>
        <dbReference type="Proteomes" id="UP000636709"/>
    </source>
</evidence>
<protein>
    <recommendedName>
        <fullName evidence="4">Glycosyltransferase</fullName>
        <ecNumber evidence="4">2.4.1.-</ecNumber>
    </recommendedName>
</protein>
<evidence type="ECO:0000256" key="3">
    <source>
        <dbReference type="RuleBase" id="RU003718"/>
    </source>
</evidence>
<keyword evidence="3" id="KW-0328">Glycosyltransferase</keyword>
<dbReference type="EMBL" id="JACEFO010002029">
    <property type="protein sequence ID" value="KAF8688293.1"/>
    <property type="molecule type" value="Genomic_DNA"/>
</dbReference>
<comment type="similarity">
    <text evidence="1 3">Belongs to the UDP-glycosyltransferase family.</text>
</comment>
<evidence type="ECO:0000256" key="2">
    <source>
        <dbReference type="ARBA" id="ARBA00022679"/>
    </source>
</evidence>
<name>A0A835BDR5_9POAL</name>
<feature type="domain" description="Glycosyltransferase N-terminal" evidence="5">
    <location>
        <begin position="44"/>
        <end position="278"/>
    </location>
</feature>
<proteinExistence type="inferred from homology"/>
<dbReference type="EC" id="2.4.1.-" evidence="4"/>
<dbReference type="AlphaFoldDB" id="A0A835BDR5"/>
<gene>
    <name evidence="6" type="ORF">HU200_042251</name>
</gene>